<dbReference type="InterPro" id="IPR000415">
    <property type="entry name" value="Nitroreductase-like"/>
</dbReference>
<dbReference type="PANTHER" id="PTHR43673:SF2">
    <property type="entry name" value="NITROREDUCTASE"/>
    <property type="match status" value="1"/>
</dbReference>
<accession>A0A099I2U6</accession>
<keyword evidence="5" id="KW-0560">Oxidoreductase</keyword>
<evidence type="ECO:0000256" key="3">
    <source>
        <dbReference type="ARBA" id="ARBA00022630"/>
    </source>
</evidence>
<evidence type="ECO:0000313" key="8">
    <source>
        <dbReference type="Proteomes" id="UP000030008"/>
    </source>
</evidence>
<evidence type="ECO:0000256" key="1">
    <source>
        <dbReference type="ARBA" id="ARBA00001917"/>
    </source>
</evidence>
<dbReference type="Gene3D" id="3.40.109.10">
    <property type="entry name" value="NADH Oxidase"/>
    <property type="match status" value="1"/>
</dbReference>
<feature type="domain" description="Nitroreductase" evidence="6">
    <location>
        <begin position="7"/>
        <end position="57"/>
    </location>
</feature>
<evidence type="ECO:0000313" key="7">
    <source>
        <dbReference type="EMBL" id="KGJ52010.1"/>
    </source>
</evidence>
<dbReference type="PANTHER" id="PTHR43673">
    <property type="entry name" value="NAD(P)H NITROREDUCTASE YDGI-RELATED"/>
    <property type="match status" value="1"/>
</dbReference>
<evidence type="ECO:0000259" key="6">
    <source>
        <dbReference type="Pfam" id="PF00881"/>
    </source>
</evidence>
<reference evidence="7 8" key="1">
    <citation type="submission" date="2014-08" db="EMBL/GenBank/DDBJ databases">
        <title>Clostridium innocuum, an unnegligible vancomycin-resistant pathogen causing extra-intestinal infections.</title>
        <authorList>
            <person name="Feng Y."/>
            <person name="Chiu C.-H."/>
        </authorList>
    </citation>
    <scope>NUCLEOTIDE SEQUENCE [LARGE SCALE GENOMIC DNA]</scope>
    <source>
        <strain evidence="7 8">AN88</strain>
    </source>
</reference>
<name>A0A099I2U6_CLOIN</name>
<comment type="cofactor">
    <cofactor evidence="1">
        <name>FMN</name>
        <dbReference type="ChEBI" id="CHEBI:58210"/>
    </cofactor>
</comment>
<dbReference type="AlphaFoldDB" id="A0A099I2U6"/>
<dbReference type="CDD" id="cd02150">
    <property type="entry name" value="nitroreductase"/>
    <property type="match status" value="1"/>
</dbReference>
<comment type="caution">
    <text evidence="7">The sequence shown here is derived from an EMBL/GenBank/DDBJ whole genome shotgun (WGS) entry which is preliminary data.</text>
</comment>
<dbReference type="RefSeq" id="WP_044906927.1">
    <property type="nucleotide sequence ID" value="NZ_JQIF01000089.1"/>
</dbReference>
<sequence>MLTEIWTRQSIRRYEDRTVEKEKLEELLRAAMHAPTARNTQSWRFMVIRNRKALDEMTTLQPYTGMMKTAPCAILVMGDQKATDLDEYLYCDCSAAIQNILIEARHQGLSTCWCAVGPRKERIDNFRSYYKLKEDLLPVAVIAVGYGCEDKEIADRFDPDKISYFD</sequence>
<gene>
    <name evidence="7" type="ORF">CIAN88_17085</name>
</gene>
<dbReference type="Proteomes" id="UP000030008">
    <property type="component" value="Unassembled WGS sequence"/>
</dbReference>
<dbReference type="GO" id="GO:0016491">
    <property type="term" value="F:oxidoreductase activity"/>
    <property type="evidence" value="ECO:0007669"/>
    <property type="project" value="UniProtKB-KW"/>
</dbReference>
<dbReference type="SUPFAM" id="SSF55469">
    <property type="entry name" value="FMN-dependent nitroreductase-like"/>
    <property type="match status" value="1"/>
</dbReference>
<organism evidence="7 8">
    <name type="scientific">Clostridium innocuum</name>
    <dbReference type="NCBI Taxonomy" id="1522"/>
    <lineage>
        <taxon>Bacteria</taxon>
        <taxon>Bacillati</taxon>
        <taxon>Bacillota</taxon>
        <taxon>Clostridia</taxon>
        <taxon>Eubacteriales</taxon>
        <taxon>Clostridiaceae</taxon>
        <taxon>Clostridium</taxon>
    </lineage>
</organism>
<evidence type="ECO:0000256" key="2">
    <source>
        <dbReference type="ARBA" id="ARBA00007118"/>
    </source>
</evidence>
<dbReference type="InterPro" id="IPR029479">
    <property type="entry name" value="Nitroreductase"/>
</dbReference>
<evidence type="ECO:0000256" key="5">
    <source>
        <dbReference type="ARBA" id="ARBA00023002"/>
    </source>
</evidence>
<protein>
    <submittedName>
        <fullName evidence="7">NADH dehydrogenase</fullName>
    </submittedName>
</protein>
<dbReference type="Pfam" id="PF00881">
    <property type="entry name" value="Nitroreductase"/>
    <property type="match status" value="2"/>
</dbReference>
<dbReference type="EMBL" id="JQIF01000089">
    <property type="protein sequence ID" value="KGJ52010.1"/>
    <property type="molecule type" value="Genomic_DNA"/>
</dbReference>
<feature type="domain" description="Nitroreductase" evidence="6">
    <location>
        <begin position="64"/>
        <end position="146"/>
    </location>
</feature>
<comment type="similarity">
    <text evidence="2">Belongs to the nitroreductase family.</text>
</comment>
<keyword evidence="4" id="KW-0288">FMN</keyword>
<evidence type="ECO:0000256" key="4">
    <source>
        <dbReference type="ARBA" id="ARBA00022643"/>
    </source>
</evidence>
<keyword evidence="3" id="KW-0285">Flavoprotein</keyword>
<proteinExistence type="inferred from homology"/>